<evidence type="ECO:0000313" key="2">
    <source>
        <dbReference type="EMBL" id="AKN77277.1"/>
    </source>
</evidence>
<dbReference type="Proteomes" id="UP000036185">
    <property type="component" value="Chromosome"/>
</dbReference>
<reference evidence="2 3" key="1">
    <citation type="journal article" date="2014" name="Int. J. Syst. Evol. Microbiol.">
        <title>Draft Genome Sequence of Corynebacterium ulcerans FRC58, Isolated from the Bronchitic Aspiration of a Patient in France.</title>
        <authorList>
            <person name="Silva Ado S."/>
            <person name="Barauna R.A."/>
            <person name="de Sa P.C."/>
            <person name="das Gracas D.A."/>
            <person name="Carneiro A.R."/>
            <person name="Thouvenin M."/>
            <person name="Azevedo V."/>
            <person name="Badell E."/>
            <person name="Guiso N."/>
            <person name="da Silva A.L."/>
            <person name="Ramos R.T."/>
        </authorList>
    </citation>
    <scope>NUCLEOTIDE SEQUENCE [LARGE SCALE GENOMIC DNA]</scope>
    <source>
        <strain evidence="2 3">FRC58</strain>
    </source>
</reference>
<proteinExistence type="predicted"/>
<sequence length="43" mass="4820">MSANAIILPALSKRKLTPYYPQQTSLSDLHDKHSRENGADSQH</sequence>
<organism evidence="2 3">
    <name type="scientific">Corynebacterium ulcerans FRC58</name>
    <dbReference type="NCBI Taxonomy" id="1408268"/>
    <lineage>
        <taxon>Bacteria</taxon>
        <taxon>Bacillati</taxon>
        <taxon>Actinomycetota</taxon>
        <taxon>Actinomycetes</taxon>
        <taxon>Mycobacteriales</taxon>
        <taxon>Corynebacteriaceae</taxon>
        <taxon>Corynebacterium</taxon>
    </lineage>
</organism>
<protein>
    <submittedName>
        <fullName evidence="2">Uncharacterized protein</fullName>
    </submittedName>
</protein>
<evidence type="ECO:0000313" key="3">
    <source>
        <dbReference type="Proteomes" id="UP000036185"/>
    </source>
</evidence>
<name>A0ABN4GXL2_CORUL</name>
<accession>A0ABN4GXL2</accession>
<evidence type="ECO:0000256" key="1">
    <source>
        <dbReference type="SAM" id="MobiDB-lite"/>
    </source>
</evidence>
<keyword evidence="3" id="KW-1185">Reference proteome</keyword>
<gene>
    <name evidence="2" type="ORF">CulFRC58_1423</name>
</gene>
<feature type="compositionally biased region" description="Basic and acidic residues" evidence="1">
    <location>
        <begin position="28"/>
        <end position="43"/>
    </location>
</feature>
<feature type="region of interest" description="Disordered" evidence="1">
    <location>
        <begin position="17"/>
        <end position="43"/>
    </location>
</feature>
<dbReference type="EMBL" id="CP011913">
    <property type="protein sequence ID" value="AKN77277.1"/>
    <property type="molecule type" value="Genomic_DNA"/>
</dbReference>